<accession>A0A9Q1HPS1</accession>
<proteinExistence type="predicted"/>
<feature type="compositionally biased region" description="Low complexity" evidence="8">
    <location>
        <begin position="294"/>
        <end position="308"/>
    </location>
</feature>
<keyword evidence="4 7" id="KW-0863">Zinc-finger</keyword>
<dbReference type="PROSITE" id="PS00028">
    <property type="entry name" value="ZINC_FINGER_C2H2_1"/>
    <property type="match status" value="2"/>
</dbReference>
<dbReference type="FunFam" id="3.30.160.60:FF:000100">
    <property type="entry name" value="Zinc finger 45-like"/>
    <property type="match status" value="1"/>
</dbReference>
<keyword evidence="11" id="KW-1185">Reference proteome</keyword>
<evidence type="ECO:0000256" key="2">
    <source>
        <dbReference type="ARBA" id="ARBA00022723"/>
    </source>
</evidence>
<feature type="region of interest" description="Disordered" evidence="8">
    <location>
        <begin position="160"/>
        <end position="207"/>
    </location>
</feature>
<evidence type="ECO:0000256" key="6">
    <source>
        <dbReference type="ARBA" id="ARBA00023242"/>
    </source>
</evidence>
<keyword evidence="5" id="KW-0862">Zinc</keyword>
<feature type="compositionally biased region" description="Acidic residues" evidence="8">
    <location>
        <begin position="359"/>
        <end position="370"/>
    </location>
</feature>
<name>A0A9Q1HPS1_CONCO</name>
<keyword evidence="3" id="KW-0677">Repeat</keyword>
<comment type="subcellular location">
    <subcellularLocation>
        <location evidence="1">Nucleus</location>
    </subcellularLocation>
</comment>
<keyword evidence="2" id="KW-0479">Metal-binding</keyword>
<evidence type="ECO:0000256" key="8">
    <source>
        <dbReference type="SAM" id="MobiDB-lite"/>
    </source>
</evidence>
<evidence type="ECO:0000256" key="3">
    <source>
        <dbReference type="ARBA" id="ARBA00022737"/>
    </source>
</evidence>
<dbReference type="PROSITE" id="PS50157">
    <property type="entry name" value="ZINC_FINGER_C2H2_2"/>
    <property type="match status" value="2"/>
</dbReference>
<feature type="region of interest" description="Disordered" evidence="8">
    <location>
        <begin position="343"/>
        <end position="388"/>
    </location>
</feature>
<dbReference type="GO" id="GO:0000981">
    <property type="term" value="F:DNA-binding transcription factor activity, RNA polymerase II-specific"/>
    <property type="evidence" value="ECO:0007669"/>
    <property type="project" value="TreeGrafter"/>
</dbReference>
<dbReference type="AlphaFoldDB" id="A0A9Q1HPS1"/>
<dbReference type="Pfam" id="PF00096">
    <property type="entry name" value="zf-C2H2"/>
    <property type="match status" value="2"/>
</dbReference>
<evidence type="ECO:0000313" key="11">
    <source>
        <dbReference type="Proteomes" id="UP001152803"/>
    </source>
</evidence>
<keyword evidence="6" id="KW-0539">Nucleus</keyword>
<protein>
    <recommendedName>
        <fullName evidence="9">C2H2-type domain-containing protein</fullName>
    </recommendedName>
</protein>
<dbReference type="PANTHER" id="PTHR24388">
    <property type="entry name" value="ZINC FINGER PROTEIN"/>
    <property type="match status" value="1"/>
</dbReference>
<evidence type="ECO:0000259" key="9">
    <source>
        <dbReference type="PROSITE" id="PS50157"/>
    </source>
</evidence>
<dbReference type="SMART" id="SM00355">
    <property type="entry name" value="ZnF_C2H2"/>
    <property type="match status" value="2"/>
</dbReference>
<dbReference type="InterPro" id="IPR050527">
    <property type="entry name" value="Snail/Krueppel_Znf"/>
</dbReference>
<feature type="compositionally biased region" description="Polar residues" evidence="8">
    <location>
        <begin position="70"/>
        <end position="98"/>
    </location>
</feature>
<reference evidence="10" key="1">
    <citation type="journal article" date="2023" name="Science">
        <title>Genome structures resolve the early diversification of teleost fishes.</title>
        <authorList>
            <person name="Parey E."/>
            <person name="Louis A."/>
            <person name="Montfort J."/>
            <person name="Bouchez O."/>
            <person name="Roques C."/>
            <person name="Iampietro C."/>
            <person name="Lluch J."/>
            <person name="Castinel A."/>
            <person name="Donnadieu C."/>
            <person name="Desvignes T."/>
            <person name="Floi Bucao C."/>
            <person name="Jouanno E."/>
            <person name="Wen M."/>
            <person name="Mejri S."/>
            <person name="Dirks R."/>
            <person name="Jansen H."/>
            <person name="Henkel C."/>
            <person name="Chen W.J."/>
            <person name="Zahm M."/>
            <person name="Cabau C."/>
            <person name="Klopp C."/>
            <person name="Thompson A.W."/>
            <person name="Robinson-Rechavi M."/>
            <person name="Braasch I."/>
            <person name="Lecointre G."/>
            <person name="Bobe J."/>
            <person name="Postlethwait J.H."/>
            <person name="Berthelot C."/>
            <person name="Roest Crollius H."/>
            <person name="Guiguen Y."/>
        </authorList>
    </citation>
    <scope>NUCLEOTIDE SEQUENCE</scope>
    <source>
        <strain evidence="10">Concon-B</strain>
    </source>
</reference>
<dbReference type="Proteomes" id="UP001152803">
    <property type="component" value="Unassembled WGS sequence"/>
</dbReference>
<evidence type="ECO:0000313" key="10">
    <source>
        <dbReference type="EMBL" id="KAJ8254242.1"/>
    </source>
</evidence>
<evidence type="ECO:0000256" key="5">
    <source>
        <dbReference type="ARBA" id="ARBA00022833"/>
    </source>
</evidence>
<feature type="region of interest" description="Disordered" evidence="8">
    <location>
        <begin position="58"/>
        <end position="98"/>
    </location>
</feature>
<organism evidence="10 11">
    <name type="scientific">Conger conger</name>
    <name type="common">Conger eel</name>
    <name type="synonym">Muraena conger</name>
    <dbReference type="NCBI Taxonomy" id="82655"/>
    <lineage>
        <taxon>Eukaryota</taxon>
        <taxon>Metazoa</taxon>
        <taxon>Chordata</taxon>
        <taxon>Craniata</taxon>
        <taxon>Vertebrata</taxon>
        <taxon>Euteleostomi</taxon>
        <taxon>Actinopterygii</taxon>
        <taxon>Neopterygii</taxon>
        <taxon>Teleostei</taxon>
        <taxon>Anguilliformes</taxon>
        <taxon>Congridae</taxon>
        <taxon>Conger</taxon>
    </lineage>
</organism>
<dbReference type="SUPFAM" id="SSF57667">
    <property type="entry name" value="beta-beta-alpha zinc fingers"/>
    <property type="match status" value="1"/>
</dbReference>
<feature type="compositionally biased region" description="Basic and acidic residues" evidence="8">
    <location>
        <begin position="164"/>
        <end position="186"/>
    </location>
</feature>
<comment type="caution">
    <text evidence="10">The sequence shown here is derived from an EMBL/GenBank/DDBJ whole genome shotgun (WGS) entry which is preliminary data.</text>
</comment>
<dbReference type="Gene3D" id="3.30.160.60">
    <property type="entry name" value="Classic Zinc Finger"/>
    <property type="match status" value="1"/>
</dbReference>
<evidence type="ECO:0000256" key="7">
    <source>
        <dbReference type="PROSITE-ProRule" id="PRU00042"/>
    </source>
</evidence>
<dbReference type="GO" id="GO:0008270">
    <property type="term" value="F:zinc ion binding"/>
    <property type="evidence" value="ECO:0007669"/>
    <property type="project" value="UniProtKB-KW"/>
</dbReference>
<dbReference type="InterPro" id="IPR013087">
    <property type="entry name" value="Znf_C2H2_type"/>
</dbReference>
<feature type="domain" description="C2H2-type" evidence="9">
    <location>
        <begin position="418"/>
        <end position="445"/>
    </location>
</feature>
<dbReference type="GO" id="GO:0005634">
    <property type="term" value="C:nucleus"/>
    <property type="evidence" value="ECO:0007669"/>
    <property type="project" value="UniProtKB-SubCell"/>
</dbReference>
<feature type="region of interest" description="Disordered" evidence="8">
    <location>
        <begin position="293"/>
        <end position="317"/>
    </location>
</feature>
<dbReference type="GO" id="GO:0000978">
    <property type="term" value="F:RNA polymerase II cis-regulatory region sequence-specific DNA binding"/>
    <property type="evidence" value="ECO:0007669"/>
    <property type="project" value="TreeGrafter"/>
</dbReference>
<evidence type="ECO:0000256" key="4">
    <source>
        <dbReference type="ARBA" id="ARBA00022771"/>
    </source>
</evidence>
<sequence length="445" mass="48092">MMNGALYISFFQGQLESAMEHVVQLAVQEITKTVGSSLNSMLQETTTKDQENQRLRLRLQPRQSDGFGNASVSSGSNMEGNAANDGTKTLIHTPSQSSEHAVHTNTLWLEEKGRAVGQLKVVMEQVLKFAVAELTKIVEDSFDDLLQELLKKERENHSLSVRVQRGDLGKEENHLGSPSQEDRERPLSPPEPGAEALQGKKPTETANAAEKQTVLSVTQDWVPILDKVFGQKWCRDLWQVKEMGLEGSDLTSAMRVGSFPECIIQDEEELPLAPSALLEAGENGGAPQTALMEGKPAAAAGSPGCSSPVTTEGQSLRHHGDDLQLRSPSMLHRLLTLPSQGLGQLLGADSMDSPAGAEGEGEGQTEEEEAGCSPAGAEPMGPPAQGRKMYGCRRCGRKFSRLPMLKAHQQTHAEPPPSRCALCGKRFALASRLQAHLRTHAGKST</sequence>
<feature type="domain" description="C2H2-type" evidence="9">
    <location>
        <begin position="390"/>
        <end position="417"/>
    </location>
</feature>
<dbReference type="InterPro" id="IPR036236">
    <property type="entry name" value="Znf_C2H2_sf"/>
</dbReference>
<dbReference type="OrthoDB" id="8961020at2759"/>
<dbReference type="EMBL" id="JAFJMO010000016">
    <property type="protein sequence ID" value="KAJ8254242.1"/>
    <property type="molecule type" value="Genomic_DNA"/>
</dbReference>
<gene>
    <name evidence="10" type="ORF">COCON_G00208540</name>
</gene>
<dbReference type="PANTHER" id="PTHR24388:SF54">
    <property type="entry name" value="PROTEIN ESCARGOT"/>
    <property type="match status" value="1"/>
</dbReference>
<evidence type="ECO:0000256" key="1">
    <source>
        <dbReference type="ARBA" id="ARBA00004123"/>
    </source>
</evidence>